<protein>
    <submittedName>
        <fullName evidence="2">Uncharacterized protein</fullName>
    </submittedName>
</protein>
<dbReference type="AlphaFoldDB" id="A0AAG5DSX8"/>
<sequence>MTINLNLYVVILTMEHLIVKLTHGHGTKLSSCFVAVWRIAIKARVARGKRPYQHAQWANERQRERERESERIEHTGARTRVMEKRGAAQG</sequence>
<evidence type="ECO:0000313" key="3">
    <source>
        <dbReference type="Proteomes" id="UP000075880"/>
    </source>
</evidence>
<evidence type="ECO:0000313" key="2">
    <source>
        <dbReference type="EnsemblMetazoa" id="ENSAATROPP013708"/>
    </source>
</evidence>
<feature type="region of interest" description="Disordered" evidence="1">
    <location>
        <begin position="52"/>
        <end position="90"/>
    </location>
</feature>
<evidence type="ECO:0000256" key="1">
    <source>
        <dbReference type="SAM" id="MobiDB-lite"/>
    </source>
</evidence>
<dbReference type="Proteomes" id="UP000075880">
    <property type="component" value="Unassembled WGS sequence"/>
</dbReference>
<dbReference type="EnsemblMetazoa" id="ENSAATROPT015265">
    <property type="protein sequence ID" value="ENSAATROPP013708"/>
    <property type="gene ID" value="ENSAATROPG012428"/>
</dbReference>
<feature type="compositionally biased region" description="Basic and acidic residues" evidence="1">
    <location>
        <begin position="60"/>
        <end position="90"/>
    </location>
</feature>
<proteinExistence type="predicted"/>
<name>A0AAG5DSX8_ANOAO</name>
<organism evidence="2 3">
    <name type="scientific">Anopheles atroparvus</name>
    <name type="common">European mosquito</name>
    <dbReference type="NCBI Taxonomy" id="41427"/>
    <lineage>
        <taxon>Eukaryota</taxon>
        <taxon>Metazoa</taxon>
        <taxon>Ecdysozoa</taxon>
        <taxon>Arthropoda</taxon>
        <taxon>Hexapoda</taxon>
        <taxon>Insecta</taxon>
        <taxon>Pterygota</taxon>
        <taxon>Neoptera</taxon>
        <taxon>Endopterygota</taxon>
        <taxon>Diptera</taxon>
        <taxon>Nematocera</taxon>
        <taxon>Culicoidea</taxon>
        <taxon>Culicidae</taxon>
        <taxon>Anophelinae</taxon>
        <taxon>Anopheles</taxon>
    </lineage>
</organism>
<accession>A0AAG5DSX8</accession>
<keyword evidence="3" id="KW-1185">Reference proteome</keyword>
<reference evidence="2" key="1">
    <citation type="submission" date="2024-04" db="UniProtKB">
        <authorList>
            <consortium name="EnsemblMetazoa"/>
        </authorList>
    </citation>
    <scope>IDENTIFICATION</scope>
    <source>
        <strain evidence="2">EBRO</strain>
    </source>
</reference>